<keyword evidence="2 5" id="KW-0812">Transmembrane</keyword>
<feature type="transmembrane region" description="Helical" evidence="5">
    <location>
        <begin position="339"/>
        <end position="360"/>
    </location>
</feature>
<feature type="transmembrane region" description="Helical" evidence="5">
    <location>
        <begin position="239"/>
        <end position="258"/>
    </location>
</feature>
<sequence>MTEAIDGGRLQELIHQSPPWYRVSIEVFVDYFGNPTGALLGFYGSSMSAGSMGGCLQLGAPVLDTELAHPKQRELLTSIYSTSIFVGLTIGAWITFATYQLHSHWFWRIPCLLQVTLPLIKKGRIQEARTLLINTTAMEWKMKLSRLNYRRLSLALKQIKPCSNSIKRVSRRSSALKGNPVASQCLGVTLVSGYLTLILEQIGMTSSHDKTLINGILSLWQWVCALSGAFIVPRIGRRPLFLGSTIGITASFIVWTALTATYEKMADPKRSYGIGVIVVISIFPFFNAIRWSSLVVTYTLETVTLKQRSIFFSFTMFCINASSFVAGYLNPVALDNIGWRYYICQIVFDSLVVVIIYFTFVGTRGFTLEEVAQVFDGKEDLQRANEAVSAALSKGGGESAHVDVLEKKV</sequence>
<feature type="transmembrane region" description="Helical" evidence="5">
    <location>
        <begin position="211"/>
        <end position="232"/>
    </location>
</feature>
<evidence type="ECO:0000256" key="2">
    <source>
        <dbReference type="ARBA" id="ARBA00022692"/>
    </source>
</evidence>
<feature type="transmembrane region" description="Helical" evidence="5">
    <location>
        <begin position="310"/>
        <end position="333"/>
    </location>
</feature>
<evidence type="ECO:0000313" key="6">
    <source>
        <dbReference type="EMBL" id="KAL2847155.1"/>
    </source>
</evidence>
<protein>
    <recommendedName>
        <fullName evidence="8">General substrate transporter</fullName>
    </recommendedName>
</protein>
<evidence type="ECO:0000256" key="5">
    <source>
        <dbReference type="SAM" id="Phobius"/>
    </source>
</evidence>
<feature type="transmembrane region" description="Helical" evidence="5">
    <location>
        <begin position="79"/>
        <end position="99"/>
    </location>
</feature>
<dbReference type="InterPro" id="IPR036259">
    <property type="entry name" value="MFS_trans_sf"/>
</dbReference>
<dbReference type="Gene3D" id="1.20.1250.20">
    <property type="entry name" value="MFS general substrate transporter like domains"/>
    <property type="match status" value="2"/>
</dbReference>
<dbReference type="Pfam" id="PF00083">
    <property type="entry name" value="Sugar_tr"/>
    <property type="match status" value="1"/>
</dbReference>
<dbReference type="Proteomes" id="UP001610446">
    <property type="component" value="Unassembled WGS sequence"/>
</dbReference>
<dbReference type="PANTHER" id="PTHR48022">
    <property type="entry name" value="PLASTIDIC GLUCOSE TRANSPORTER 4"/>
    <property type="match status" value="1"/>
</dbReference>
<dbReference type="InterPro" id="IPR005828">
    <property type="entry name" value="MFS_sugar_transport-like"/>
</dbReference>
<gene>
    <name evidence="6" type="ORF">BJY01DRAFT_234348</name>
</gene>
<evidence type="ECO:0008006" key="8">
    <source>
        <dbReference type="Google" id="ProtNLM"/>
    </source>
</evidence>
<dbReference type="PANTHER" id="PTHR48022:SF64">
    <property type="entry name" value="MAJOR FACILITATOR SUPERFAMILY (MFS) PROFILE DOMAIN-CONTAINING PROTEIN"/>
    <property type="match status" value="1"/>
</dbReference>
<keyword evidence="3 5" id="KW-1133">Transmembrane helix</keyword>
<evidence type="ECO:0000313" key="7">
    <source>
        <dbReference type="Proteomes" id="UP001610446"/>
    </source>
</evidence>
<name>A0ABR4K4A4_9EURO</name>
<comment type="caution">
    <text evidence="6">The sequence shown here is derived from an EMBL/GenBank/DDBJ whole genome shotgun (WGS) entry which is preliminary data.</text>
</comment>
<feature type="transmembrane region" description="Helical" evidence="5">
    <location>
        <begin position="270"/>
        <end position="289"/>
    </location>
</feature>
<evidence type="ECO:0000256" key="4">
    <source>
        <dbReference type="ARBA" id="ARBA00023136"/>
    </source>
</evidence>
<keyword evidence="7" id="KW-1185">Reference proteome</keyword>
<evidence type="ECO:0000256" key="3">
    <source>
        <dbReference type="ARBA" id="ARBA00022989"/>
    </source>
</evidence>
<comment type="subcellular location">
    <subcellularLocation>
        <location evidence="1">Membrane</location>
        <topology evidence="1">Multi-pass membrane protein</topology>
    </subcellularLocation>
</comment>
<keyword evidence="4 5" id="KW-0472">Membrane</keyword>
<dbReference type="SUPFAM" id="SSF103473">
    <property type="entry name" value="MFS general substrate transporter"/>
    <property type="match status" value="1"/>
</dbReference>
<proteinExistence type="predicted"/>
<dbReference type="InterPro" id="IPR050360">
    <property type="entry name" value="MFS_Sugar_Transporters"/>
</dbReference>
<organism evidence="6 7">
    <name type="scientific">Aspergillus pseudoustus</name>
    <dbReference type="NCBI Taxonomy" id="1810923"/>
    <lineage>
        <taxon>Eukaryota</taxon>
        <taxon>Fungi</taxon>
        <taxon>Dikarya</taxon>
        <taxon>Ascomycota</taxon>
        <taxon>Pezizomycotina</taxon>
        <taxon>Eurotiomycetes</taxon>
        <taxon>Eurotiomycetidae</taxon>
        <taxon>Eurotiales</taxon>
        <taxon>Aspergillaceae</taxon>
        <taxon>Aspergillus</taxon>
        <taxon>Aspergillus subgen. Nidulantes</taxon>
    </lineage>
</organism>
<dbReference type="EMBL" id="JBFXLU010000058">
    <property type="protein sequence ID" value="KAL2847155.1"/>
    <property type="molecule type" value="Genomic_DNA"/>
</dbReference>
<evidence type="ECO:0000256" key="1">
    <source>
        <dbReference type="ARBA" id="ARBA00004141"/>
    </source>
</evidence>
<accession>A0ABR4K4A4</accession>
<reference evidence="6 7" key="1">
    <citation type="submission" date="2024-07" db="EMBL/GenBank/DDBJ databases">
        <title>Section-level genome sequencing and comparative genomics of Aspergillus sections Usti and Cavernicolus.</title>
        <authorList>
            <consortium name="Lawrence Berkeley National Laboratory"/>
            <person name="Nybo J.L."/>
            <person name="Vesth T.C."/>
            <person name="Theobald S."/>
            <person name="Frisvad J.C."/>
            <person name="Larsen T.O."/>
            <person name="Kjaerboelling I."/>
            <person name="Rothschild-Mancinelli K."/>
            <person name="Lyhne E.K."/>
            <person name="Kogle M.E."/>
            <person name="Barry K."/>
            <person name="Clum A."/>
            <person name="Na H."/>
            <person name="Ledsgaard L."/>
            <person name="Lin J."/>
            <person name="Lipzen A."/>
            <person name="Kuo A."/>
            <person name="Riley R."/>
            <person name="Mondo S."/>
            <person name="Labutti K."/>
            <person name="Haridas S."/>
            <person name="Pangalinan J."/>
            <person name="Salamov A.A."/>
            <person name="Simmons B.A."/>
            <person name="Magnuson J.K."/>
            <person name="Chen J."/>
            <person name="Drula E."/>
            <person name="Henrissat B."/>
            <person name="Wiebenga A."/>
            <person name="Lubbers R.J."/>
            <person name="Gomes A.C."/>
            <person name="Makela M.R."/>
            <person name="Stajich J."/>
            <person name="Grigoriev I.V."/>
            <person name="Mortensen U.H."/>
            <person name="De Vries R.P."/>
            <person name="Baker S.E."/>
            <person name="Andersen M.R."/>
        </authorList>
    </citation>
    <scope>NUCLEOTIDE SEQUENCE [LARGE SCALE GENOMIC DNA]</scope>
    <source>
        <strain evidence="6 7">CBS 123904</strain>
    </source>
</reference>